<reference evidence="15" key="1">
    <citation type="submission" date="2020-11" db="EMBL/GenBank/DDBJ databases">
        <authorList>
            <person name="Tran Van P."/>
        </authorList>
    </citation>
    <scope>NUCLEOTIDE SEQUENCE</scope>
</reference>
<keyword evidence="10 12" id="KW-0449">Lipoprotein</keyword>
<evidence type="ECO:0000256" key="5">
    <source>
        <dbReference type="ARBA" id="ARBA00022729"/>
    </source>
</evidence>
<keyword evidence="8" id="KW-0325">Glycoprotein</keyword>
<comment type="subcellular location">
    <subcellularLocation>
        <location evidence="1 12">Cell membrane</location>
        <topology evidence="1 12">Lipid-anchor</topology>
        <topology evidence="1 12">GPI-anchor</topology>
    </subcellularLocation>
</comment>
<keyword evidence="3" id="KW-1003">Cell membrane</keyword>
<feature type="transmembrane region" description="Helical" evidence="14">
    <location>
        <begin position="676"/>
        <end position="697"/>
    </location>
</feature>
<keyword evidence="9 12" id="KW-0357">Heparan sulfate</keyword>
<evidence type="ECO:0000256" key="4">
    <source>
        <dbReference type="ARBA" id="ARBA00022622"/>
    </source>
</evidence>
<evidence type="ECO:0000256" key="3">
    <source>
        <dbReference type="ARBA" id="ARBA00022475"/>
    </source>
</evidence>
<dbReference type="AlphaFoldDB" id="A0A7R9BMW8"/>
<evidence type="ECO:0000256" key="8">
    <source>
        <dbReference type="ARBA" id="ARBA00023180"/>
    </source>
</evidence>
<evidence type="ECO:0000256" key="12">
    <source>
        <dbReference type="RuleBase" id="RU003519"/>
    </source>
</evidence>
<keyword evidence="16" id="KW-1185">Reference proteome</keyword>
<dbReference type="OrthoDB" id="6380619at2759"/>
<dbReference type="Proteomes" id="UP000678499">
    <property type="component" value="Unassembled WGS sequence"/>
</dbReference>
<evidence type="ECO:0000256" key="14">
    <source>
        <dbReference type="SAM" id="Phobius"/>
    </source>
</evidence>
<evidence type="ECO:0000256" key="1">
    <source>
        <dbReference type="ARBA" id="ARBA00004609"/>
    </source>
</evidence>
<evidence type="ECO:0000256" key="9">
    <source>
        <dbReference type="ARBA" id="ARBA00023207"/>
    </source>
</evidence>
<dbReference type="GO" id="GO:0005576">
    <property type="term" value="C:extracellular region"/>
    <property type="evidence" value="ECO:0007669"/>
    <property type="project" value="TreeGrafter"/>
</dbReference>
<dbReference type="PANTHER" id="PTHR10822:SF29">
    <property type="entry name" value="DIVISION ABNORMALLY DELAYED PROTEIN"/>
    <property type="match status" value="1"/>
</dbReference>
<dbReference type="PANTHER" id="PTHR10822">
    <property type="entry name" value="GLYPICAN"/>
    <property type="match status" value="1"/>
</dbReference>
<gene>
    <name evidence="15" type="ORF">NMOB1V02_LOCUS5687</name>
</gene>
<dbReference type="GO" id="GO:0098552">
    <property type="term" value="C:side of membrane"/>
    <property type="evidence" value="ECO:0007669"/>
    <property type="project" value="UniProtKB-KW"/>
</dbReference>
<dbReference type="EMBL" id="OA883111">
    <property type="protein sequence ID" value="CAD7277971.1"/>
    <property type="molecule type" value="Genomic_DNA"/>
</dbReference>
<keyword evidence="6 12" id="KW-0654">Proteoglycan</keyword>
<evidence type="ECO:0000256" key="2">
    <source>
        <dbReference type="ARBA" id="ARBA00010260"/>
    </source>
</evidence>
<keyword evidence="5" id="KW-0732">Signal</keyword>
<dbReference type="GO" id="GO:0005886">
    <property type="term" value="C:plasma membrane"/>
    <property type="evidence" value="ECO:0007669"/>
    <property type="project" value="UniProtKB-SubCell"/>
</dbReference>
<feature type="region of interest" description="Disordered" evidence="13">
    <location>
        <begin position="528"/>
        <end position="601"/>
    </location>
</feature>
<accession>A0A7R9BMW8</accession>
<name>A0A7R9BMW8_9CRUS</name>
<evidence type="ECO:0000256" key="11">
    <source>
        <dbReference type="RuleBase" id="RU003518"/>
    </source>
</evidence>
<comment type="similarity">
    <text evidence="2 11">Belongs to the glypican family.</text>
</comment>
<keyword evidence="14" id="KW-0812">Transmembrane</keyword>
<protein>
    <submittedName>
        <fullName evidence="15">Uncharacterized protein</fullName>
    </submittedName>
</protein>
<keyword evidence="14" id="KW-1133">Transmembrane helix</keyword>
<feature type="compositionally biased region" description="Low complexity" evidence="13">
    <location>
        <begin position="528"/>
        <end position="545"/>
    </location>
</feature>
<comment type="function">
    <text evidence="12">Cell surface proteoglycan.</text>
</comment>
<dbReference type="GO" id="GO:0090263">
    <property type="term" value="P:positive regulation of canonical Wnt signaling pathway"/>
    <property type="evidence" value="ECO:0007669"/>
    <property type="project" value="TreeGrafter"/>
</dbReference>
<evidence type="ECO:0000313" key="16">
    <source>
        <dbReference type="Proteomes" id="UP000678499"/>
    </source>
</evidence>
<evidence type="ECO:0000256" key="13">
    <source>
        <dbReference type="SAM" id="MobiDB-lite"/>
    </source>
</evidence>
<keyword evidence="4 12" id="KW-0336">GPI-anchor</keyword>
<organism evidence="15">
    <name type="scientific">Notodromas monacha</name>
    <dbReference type="NCBI Taxonomy" id="399045"/>
    <lineage>
        <taxon>Eukaryota</taxon>
        <taxon>Metazoa</taxon>
        <taxon>Ecdysozoa</taxon>
        <taxon>Arthropoda</taxon>
        <taxon>Crustacea</taxon>
        <taxon>Oligostraca</taxon>
        <taxon>Ostracoda</taxon>
        <taxon>Podocopa</taxon>
        <taxon>Podocopida</taxon>
        <taxon>Cypridocopina</taxon>
        <taxon>Cypridoidea</taxon>
        <taxon>Cyprididae</taxon>
        <taxon>Notodromas</taxon>
    </lineage>
</organism>
<evidence type="ECO:0000256" key="6">
    <source>
        <dbReference type="ARBA" id="ARBA00022974"/>
    </source>
</evidence>
<keyword evidence="7 12" id="KW-0472">Membrane</keyword>
<proteinExistence type="inferred from homology"/>
<feature type="compositionally biased region" description="Basic and acidic residues" evidence="13">
    <location>
        <begin position="574"/>
        <end position="586"/>
    </location>
</feature>
<evidence type="ECO:0000256" key="7">
    <source>
        <dbReference type="ARBA" id="ARBA00023136"/>
    </source>
</evidence>
<dbReference type="Pfam" id="PF01153">
    <property type="entry name" value="Glypican"/>
    <property type="match status" value="2"/>
</dbReference>
<dbReference type="GO" id="GO:0009986">
    <property type="term" value="C:cell surface"/>
    <property type="evidence" value="ECO:0007669"/>
    <property type="project" value="TreeGrafter"/>
</dbReference>
<evidence type="ECO:0000313" key="15">
    <source>
        <dbReference type="EMBL" id="CAD7277971.1"/>
    </source>
</evidence>
<sequence length="734" mass="79490">SRNNPVCKPGPTCCAESGEEKLPILAQQMLSALLTNVSRSLVEDLKIAKDDIQHMVTNTVTTAEKGTVSLLQQYFPDHGPACEAATKQLFAEVLRELSVSSSAPLSTDALSAAVGNFFDDVFPIVYYKIDASRELSPGYRECLRRERRQLAPFGAIPDLQAKVVAEAAVAIRALAAAVDVLLEAVVAASAGTGKGRGCEVAVARLTSCQVCAGFEPWSGQNKACGDFCMNVFRGCLAPWTALESSWIRVADGFASFAEAASSSERASAFSTSDALFASSSSALADSSSSAAVSTALAKSRQAEEMDKEVRAARIDPQAALKDFDLKVAKALHLAIQQGLVLGEQVSAKCGKGQSKKRRRRRAEVWTAAGDSPVLPIIREKRLAGENRLVDRLETLATMLSKRRAFFSTLGDEVCDELAVRKSDDNCWNGVEIGRYTSPVVDIGPIAQKSNPEFDSSLPSPAEDVVANLSARMDKAANEISRSRYLKLSLSSSSTSLQTADARAFRSGPSSLPLSSSLLDQDAVSLAADARGGSGSGRLDAAGADGDPFHQLGPGVDDEDRYAWTDGDQGSGSGHPEEGGDPAERRRPQWRRASRKNTQQDDVAKKLRYEDQILIPESWDISSLENDIKKMEIQTEEVLSRVKEDKSTTSLVCEDSEEEVAIWEKRRAEHLASVKEMASVFGLVFLFTCFVFGLHLWLMPGDLRQRSIALRKLDSVAEALGRLKHGFLRMLWLEN</sequence>
<dbReference type="GO" id="GO:1905475">
    <property type="term" value="P:regulation of protein localization to membrane"/>
    <property type="evidence" value="ECO:0007669"/>
    <property type="project" value="TreeGrafter"/>
</dbReference>
<dbReference type="GO" id="GO:0016477">
    <property type="term" value="P:cell migration"/>
    <property type="evidence" value="ECO:0007669"/>
    <property type="project" value="TreeGrafter"/>
</dbReference>
<feature type="non-terminal residue" evidence="15">
    <location>
        <position position="1"/>
    </location>
</feature>
<dbReference type="EMBL" id="CAJPEX010001074">
    <property type="protein sequence ID" value="CAG0918123.1"/>
    <property type="molecule type" value="Genomic_DNA"/>
</dbReference>
<evidence type="ECO:0000256" key="10">
    <source>
        <dbReference type="ARBA" id="ARBA00023288"/>
    </source>
</evidence>
<dbReference type="InterPro" id="IPR001863">
    <property type="entry name" value="Glypican"/>
</dbReference>